<keyword evidence="1" id="KW-1185">Reference proteome</keyword>
<dbReference type="GO" id="GO:0005739">
    <property type="term" value="C:mitochondrion"/>
    <property type="evidence" value="ECO:0007669"/>
    <property type="project" value="InterPro"/>
</dbReference>
<dbReference type="GO" id="GO:0043024">
    <property type="term" value="F:ribosomal small subunit binding"/>
    <property type="evidence" value="ECO:0007669"/>
    <property type="project" value="InterPro"/>
</dbReference>
<dbReference type="WBParaSite" id="HPBE_0002475101-mRNA-1">
    <property type="protein sequence ID" value="HPBE_0002475101-mRNA-1"/>
    <property type="gene ID" value="HPBE_0002475101"/>
</dbReference>
<protein>
    <submittedName>
        <fullName evidence="2">FAT domain-containing protein</fullName>
    </submittedName>
</protein>
<dbReference type="AlphaFoldDB" id="A0A183GPY1"/>
<reference evidence="2" key="1">
    <citation type="submission" date="2019-09" db="UniProtKB">
        <authorList>
            <consortium name="WormBaseParasite"/>
        </authorList>
    </citation>
    <scope>IDENTIFICATION</scope>
</reference>
<dbReference type="InterPro" id="IPR037387">
    <property type="entry name" value="PTCD3"/>
</dbReference>
<dbReference type="PANTHER" id="PTHR16276">
    <property type="entry name" value="PENTATRICOPEPTIDE REPEAT DOMAIN-CONTAINING PROTEIN 3"/>
    <property type="match status" value="1"/>
</dbReference>
<dbReference type="GO" id="GO:0032543">
    <property type="term" value="P:mitochondrial translation"/>
    <property type="evidence" value="ECO:0007669"/>
    <property type="project" value="InterPro"/>
</dbReference>
<name>A0A183GPY1_HELPZ</name>
<dbReference type="PANTHER" id="PTHR16276:SF1">
    <property type="entry name" value="SMALL RIBOSOMAL SUBUNIT PROTEIN MS39"/>
    <property type="match status" value="1"/>
</dbReference>
<sequence>LIEDGICARQMVDFRVAQTFRNLLMDVQYQALSVEHREQYANLIRRMVDIWIELSGFTEERQKRMQLKLSPSVISECALLLNRVGETQRAYEILEMLLDPEKSEGEEATVLNTGYVRHAAMLEIFEDALRERDPYKAATCVEIMSNSLPRSKLEPLVQRIQDRCKLTEHQNRMLTGFVRLRPQ</sequence>
<evidence type="ECO:0000313" key="2">
    <source>
        <dbReference type="WBParaSite" id="HPBE_0002475101-mRNA-1"/>
    </source>
</evidence>
<organism evidence="1 2">
    <name type="scientific">Heligmosomoides polygyrus</name>
    <name type="common">Parasitic roundworm</name>
    <dbReference type="NCBI Taxonomy" id="6339"/>
    <lineage>
        <taxon>Eukaryota</taxon>
        <taxon>Metazoa</taxon>
        <taxon>Ecdysozoa</taxon>
        <taxon>Nematoda</taxon>
        <taxon>Chromadorea</taxon>
        <taxon>Rhabditida</taxon>
        <taxon>Rhabditina</taxon>
        <taxon>Rhabditomorpha</taxon>
        <taxon>Strongyloidea</taxon>
        <taxon>Heligmosomidae</taxon>
        <taxon>Heligmosomoides</taxon>
    </lineage>
</organism>
<evidence type="ECO:0000313" key="1">
    <source>
        <dbReference type="Proteomes" id="UP000050761"/>
    </source>
</evidence>
<proteinExistence type="predicted"/>
<dbReference type="GO" id="GO:0019843">
    <property type="term" value="F:rRNA binding"/>
    <property type="evidence" value="ECO:0007669"/>
    <property type="project" value="InterPro"/>
</dbReference>
<dbReference type="Proteomes" id="UP000050761">
    <property type="component" value="Unassembled WGS sequence"/>
</dbReference>
<accession>A0A183GPY1</accession>